<keyword evidence="3" id="KW-1185">Reference proteome</keyword>
<organism evidence="2 3">
    <name type="scientific">Paraburkholderia franconis</name>
    <dbReference type="NCBI Taxonomy" id="2654983"/>
    <lineage>
        <taxon>Bacteria</taxon>
        <taxon>Pseudomonadati</taxon>
        <taxon>Pseudomonadota</taxon>
        <taxon>Betaproteobacteria</taxon>
        <taxon>Burkholderiales</taxon>
        <taxon>Burkholderiaceae</taxon>
        <taxon>Paraburkholderia</taxon>
    </lineage>
</organism>
<feature type="compositionally biased region" description="Basic and acidic residues" evidence="1">
    <location>
        <begin position="1"/>
        <end position="12"/>
    </location>
</feature>
<feature type="compositionally biased region" description="Low complexity" evidence="1">
    <location>
        <begin position="92"/>
        <end position="105"/>
    </location>
</feature>
<gene>
    <name evidence="2" type="ORF">GCT13_41200</name>
</gene>
<evidence type="ECO:0000313" key="2">
    <source>
        <dbReference type="EMBL" id="MPW23028.1"/>
    </source>
</evidence>
<dbReference type="RefSeq" id="WP_152767594.1">
    <property type="nucleotide sequence ID" value="NZ_WHNP01000088.1"/>
</dbReference>
<feature type="region of interest" description="Disordered" evidence="1">
    <location>
        <begin position="1"/>
        <end position="130"/>
    </location>
</feature>
<reference evidence="2 3" key="1">
    <citation type="submission" date="2019-10" db="EMBL/GenBank/DDBJ databases">
        <title>Paraburkholderia sp. isolated from nodules of Mimosa pudica from Brazilian Atlantic Forest soils.</title>
        <authorList>
            <person name="Paulitsch F."/>
            <person name="Hungria M."/>
            <person name="Dall'Agnol R."/>
        </authorList>
    </citation>
    <scope>NUCLEOTIDE SEQUENCE [LARGE SCALE GENOMIC DNA]</scope>
    <source>
        <strain evidence="2 3">CNPSo 3157</strain>
    </source>
</reference>
<evidence type="ECO:0000256" key="1">
    <source>
        <dbReference type="SAM" id="MobiDB-lite"/>
    </source>
</evidence>
<protein>
    <submittedName>
        <fullName evidence="2">Uncharacterized protein</fullName>
    </submittedName>
</protein>
<dbReference type="AlphaFoldDB" id="A0A7X1NJB1"/>
<accession>A0A7X1NJB1</accession>
<dbReference type="Proteomes" id="UP000484381">
    <property type="component" value="Unassembled WGS sequence"/>
</dbReference>
<feature type="compositionally biased region" description="Polar residues" evidence="1">
    <location>
        <begin position="22"/>
        <end position="36"/>
    </location>
</feature>
<proteinExistence type="predicted"/>
<dbReference type="EMBL" id="WHNP01000088">
    <property type="protein sequence ID" value="MPW23028.1"/>
    <property type="molecule type" value="Genomic_DNA"/>
</dbReference>
<sequence length="146" mass="14905">MAEARAGIDESLRTPAIDSPVSGDQVTQGSIDSSKASGAITKGASVAQQPAAPVPAPAPVKAAPRSGPSVLASTQPSDDTDADASDEPQQGARSAPAAVPNSAAARADRSKQTGRATRHAHRAKPKETLMSRLAAMFRKVVHPRHS</sequence>
<name>A0A7X1NJB1_9BURK</name>
<evidence type="ECO:0000313" key="3">
    <source>
        <dbReference type="Proteomes" id="UP000484381"/>
    </source>
</evidence>
<comment type="caution">
    <text evidence="2">The sequence shown here is derived from an EMBL/GenBank/DDBJ whole genome shotgun (WGS) entry which is preliminary data.</text>
</comment>